<evidence type="ECO:0000256" key="2">
    <source>
        <dbReference type="ARBA" id="ARBA00022614"/>
    </source>
</evidence>
<evidence type="ECO:0000256" key="3">
    <source>
        <dbReference type="ARBA" id="ARBA00022692"/>
    </source>
</evidence>
<dbReference type="Pfam" id="PF00560">
    <property type="entry name" value="LRR_1"/>
    <property type="match status" value="2"/>
</dbReference>
<comment type="caution">
    <text evidence="9">The sequence shown here is derived from an EMBL/GenBank/DDBJ whole genome shotgun (WGS) entry which is preliminary data.</text>
</comment>
<feature type="domain" description="Malectin-like" evidence="8">
    <location>
        <begin position="32"/>
        <end position="360"/>
    </location>
</feature>
<dbReference type="AlphaFoldDB" id="A0ABD3IIX9"/>
<dbReference type="Pfam" id="PF12819">
    <property type="entry name" value="Malectin_like"/>
    <property type="match status" value="1"/>
</dbReference>
<keyword evidence="2" id="KW-0433">Leucine-rich repeat</keyword>
<dbReference type="Proteomes" id="UP001633002">
    <property type="component" value="Unassembled WGS sequence"/>
</dbReference>
<evidence type="ECO:0000256" key="4">
    <source>
        <dbReference type="ARBA" id="ARBA00022737"/>
    </source>
</evidence>
<dbReference type="Gene3D" id="3.80.10.10">
    <property type="entry name" value="Ribonuclease Inhibitor"/>
    <property type="match status" value="1"/>
</dbReference>
<evidence type="ECO:0000256" key="6">
    <source>
        <dbReference type="ARBA" id="ARBA00023136"/>
    </source>
</evidence>
<dbReference type="GO" id="GO:0016020">
    <property type="term" value="C:membrane"/>
    <property type="evidence" value="ECO:0007669"/>
    <property type="project" value="UniProtKB-SubCell"/>
</dbReference>
<dbReference type="InterPro" id="IPR001611">
    <property type="entry name" value="Leu-rich_rpt"/>
</dbReference>
<feature type="signal peptide" evidence="7">
    <location>
        <begin position="1"/>
        <end position="26"/>
    </location>
</feature>
<dbReference type="PANTHER" id="PTHR45631">
    <property type="entry name" value="OS07G0107800 PROTEIN-RELATED"/>
    <property type="match status" value="1"/>
</dbReference>
<evidence type="ECO:0000256" key="1">
    <source>
        <dbReference type="ARBA" id="ARBA00004167"/>
    </source>
</evidence>
<dbReference type="EMBL" id="JBJQOH010000001">
    <property type="protein sequence ID" value="KAL3702494.1"/>
    <property type="molecule type" value="Genomic_DNA"/>
</dbReference>
<evidence type="ECO:0000313" key="10">
    <source>
        <dbReference type="Proteomes" id="UP001633002"/>
    </source>
</evidence>
<keyword evidence="10" id="KW-1185">Reference proteome</keyword>
<evidence type="ECO:0000256" key="7">
    <source>
        <dbReference type="SAM" id="SignalP"/>
    </source>
</evidence>
<evidence type="ECO:0000256" key="5">
    <source>
        <dbReference type="ARBA" id="ARBA00022989"/>
    </source>
</evidence>
<keyword evidence="3" id="KW-0812">Transmembrane</keyword>
<gene>
    <name evidence="9" type="ORF">R1sor_020516</name>
</gene>
<dbReference type="InterPro" id="IPR032675">
    <property type="entry name" value="LRR_dom_sf"/>
</dbReference>
<protein>
    <recommendedName>
        <fullName evidence="8">Malectin-like domain-containing protein</fullName>
    </recommendedName>
</protein>
<evidence type="ECO:0000313" key="9">
    <source>
        <dbReference type="EMBL" id="KAL3702494.1"/>
    </source>
</evidence>
<dbReference type="InterPro" id="IPR024788">
    <property type="entry name" value="Malectin-like_Carb-bd_dom"/>
</dbReference>
<comment type="subcellular location">
    <subcellularLocation>
        <location evidence="1">Membrane</location>
        <topology evidence="1">Single-pass membrane protein</topology>
    </subcellularLocation>
</comment>
<dbReference type="PANTHER" id="PTHR45631:SF68">
    <property type="entry name" value="REPEAT FAMILY PROTEIN, PUTATIVE, EXPRESSED-RELATED"/>
    <property type="match status" value="1"/>
</dbReference>
<dbReference type="FunFam" id="3.80.10.10:FF:000129">
    <property type="entry name" value="Leucine-rich repeat receptor-like kinase"/>
    <property type="match status" value="1"/>
</dbReference>
<feature type="chain" id="PRO_5044807705" description="Malectin-like domain-containing protein" evidence="7">
    <location>
        <begin position="27"/>
        <end position="542"/>
    </location>
</feature>
<dbReference type="SUPFAM" id="SSF52058">
    <property type="entry name" value="L domain-like"/>
    <property type="match status" value="1"/>
</dbReference>
<keyword evidence="5" id="KW-1133">Transmembrane helix</keyword>
<name>A0ABD3IIX9_9MARC</name>
<organism evidence="9 10">
    <name type="scientific">Riccia sorocarpa</name>
    <dbReference type="NCBI Taxonomy" id="122646"/>
    <lineage>
        <taxon>Eukaryota</taxon>
        <taxon>Viridiplantae</taxon>
        <taxon>Streptophyta</taxon>
        <taxon>Embryophyta</taxon>
        <taxon>Marchantiophyta</taxon>
        <taxon>Marchantiopsida</taxon>
        <taxon>Marchantiidae</taxon>
        <taxon>Marchantiales</taxon>
        <taxon>Ricciaceae</taxon>
        <taxon>Riccia</taxon>
    </lineage>
</organism>
<keyword evidence="4" id="KW-0677">Repeat</keyword>
<reference evidence="9 10" key="1">
    <citation type="submission" date="2024-09" db="EMBL/GenBank/DDBJ databases">
        <title>Chromosome-scale assembly of Riccia sorocarpa.</title>
        <authorList>
            <person name="Paukszto L."/>
        </authorList>
    </citation>
    <scope>NUCLEOTIDE SEQUENCE [LARGE SCALE GENOMIC DNA]</scope>
    <source>
        <strain evidence="9">LP-2024</strain>
        <tissue evidence="9">Aerial parts of the thallus</tissue>
    </source>
</reference>
<proteinExistence type="predicted"/>
<sequence>MERGINYVLLAALCFHMLTGSSHVYSYDFLSIACGAATGGTDDLGIKWVTDERYIQTGKSLRGLEDTFTYGSLRYFPEGRSKNCFVLPVKNTTTYLVRASFNPGNATTGPAVDLPVDFNITVNNNLLFSYSATAEFQPVGWVDSVVHTFKNEELFLCLLKGTEGSPFINGIELRELNTTAYYQVKEGIFFIGQGRYNTGTKKDDFTQVRYPDDIFDRIWSPTPLTDFPAFNRFENLSLTPPKVTAPEDGYNWPPATILQDAWVGRNLSSPNFPKPASVSLLYVGIYMDEIRSVEVSEANPVGVIIGVNNYSSPFNLTQADTAWTISITTDVSADSTINLTLTSQPWSNQSAILNGFELYSLQEVDTSATSPRDQDALTAIRQSFGLEDWTGDACYPVAWDWVKCNTATSRVTQLLLSKKNISGTIPEEIGQLTGLTEIHLDNNKLSGQIPDSLRYLVKLQILNLANNNLSGPVPASLQDKDGFTFTGNPGLCLTGNASCASPPRPPGPPPPSNSAPVKFLSGGFGRLGFLSVIVTLILVDLV</sequence>
<keyword evidence="7" id="KW-0732">Signal</keyword>
<accession>A0ABD3IIX9</accession>
<keyword evidence="6" id="KW-0472">Membrane</keyword>
<evidence type="ECO:0000259" key="8">
    <source>
        <dbReference type="Pfam" id="PF12819"/>
    </source>
</evidence>